<dbReference type="EMBL" id="BAAAZD010000001">
    <property type="protein sequence ID" value="GAA3998700.1"/>
    <property type="molecule type" value="Genomic_DNA"/>
</dbReference>
<dbReference type="RefSeq" id="WP_344708635.1">
    <property type="nucleotide sequence ID" value="NZ_BAAAZD010000001.1"/>
</dbReference>
<comment type="pathway">
    <text evidence="1">Metabolic intermediate biosynthesis; chorismate biosynthesis; chorismate from D-erythrose 4-phosphate and phosphoenolpyruvate: step 4/7.</text>
</comment>
<dbReference type="InterPro" id="IPR036291">
    <property type="entry name" value="NAD(P)-bd_dom_sf"/>
</dbReference>
<evidence type="ECO:0000313" key="7">
    <source>
        <dbReference type="Proteomes" id="UP001501310"/>
    </source>
</evidence>
<keyword evidence="3" id="KW-0028">Amino-acid biosynthesis</keyword>
<name>A0ABP7RKB6_9SPHN</name>
<keyword evidence="2" id="KW-0560">Oxidoreductase</keyword>
<dbReference type="CDD" id="cd01065">
    <property type="entry name" value="NAD_bind_Shikimate_DH"/>
    <property type="match status" value="1"/>
</dbReference>
<feature type="domain" description="Shikimate dehydrogenase substrate binding N-terminal" evidence="4">
    <location>
        <begin position="10"/>
        <end position="91"/>
    </location>
</feature>
<dbReference type="Proteomes" id="UP001501310">
    <property type="component" value="Unassembled WGS sequence"/>
</dbReference>
<dbReference type="PANTHER" id="PTHR21089:SF1">
    <property type="entry name" value="BIFUNCTIONAL 3-DEHYDROQUINATE DEHYDRATASE_SHIKIMATE DEHYDROGENASE, CHLOROPLASTIC"/>
    <property type="match status" value="1"/>
</dbReference>
<feature type="domain" description="SDH C-terminal" evidence="5">
    <location>
        <begin position="249"/>
        <end position="272"/>
    </location>
</feature>
<accession>A0ABP7RKB6</accession>
<proteinExistence type="predicted"/>
<dbReference type="Gene3D" id="3.40.50.720">
    <property type="entry name" value="NAD(P)-binding Rossmann-like Domain"/>
    <property type="match status" value="1"/>
</dbReference>
<evidence type="ECO:0000256" key="2">
    <source>
        <dbReference type="ARBA" id="ARBA00023002"/>
    </source>
</evidence>
<evidence type="ECO:0000259" key="5">
    <source>
        <dbReference type="Pfam" id="PF18317"/>
    </source>
</evidence>
<evidence type="ECO:0000256" key="1">
    <source>
        <dbReference type="ARBA" id="ARBA00004871"/>
    </source>
</evidence>
<organism evidence="6 7">
    <name type="scientific">Sphingomonas humi</name>
    <dbReference type="NCBI Taxonomy" id="335630"/>
    <lineage>
        <taxon>Bacteria</taxon>
        <taxon>Pseudomonadati</taxon>
        <taxon>Pseudomonadota</taxon>
        <taxon>Alphaproteobacteria</taxon>
        <taxon>Sphingomonadales</taxon>
        <taxon>Sphingomonadaceae</taxon>
        <taxon>Sphingomonas</taxon>
    </lineage>
</organism>
<evidence type="ECO:0000313" key="6">
    <source>
        <dbReference type="EMBL" id="GAA3998700.1"/>
    </source>
</evidence>
<dbReference type="Pfam" id="PF08501">
    <property type="entry name" value="Shikimate_dh_N"/>
    <property type="match status" value="1"/>
</dbReference>
<keyword evidence="7" id="KW-1185">Reference proteome</keyword>
<dbReference type="SUPFAM" id="SSF51735">
    <property type="entry name" value="NAD(P)-binding Rossmann-fold domains"/>
    <property type="match status" value="1"/>
</dbReference>
<evidence type="ECO:0000259" key="4">
    <source>
        <dbReference type="Pfam" id="PF08501"/>
    </source>
</evidence>
<sequence>MTPEMPYAEVIGDPIGHSKSPLIHKFWLEKLGLEGEYRATKVTPDELGGYFASRRDDPLWRGCNITMPLKLAALAHVAKPQDPSFPVEPVNLAVPLNGRVIGLNTDIHGVMEPLAPLLTNEGMLRPSSAPASRNAVVLGAGGALYPVVWSLLSLGYKAITLVARDRAKVATYLGQRNSVTIRYLAWGDPLPPSDLLVNATPLGMTGYPDLPYDASSIAGDGVVFELVYRPLETTLLRDARQRRLQIVDGLQMLVGQAAPSFARFFGKAAPRDFDSELRALLTQ</sequence>
<gene>
    <name evidence="6" type="primary">aroE</name>
    <name evidence="6" type="ORF">GCM10022211_05580</name>
</gene>
<reference evidence="7" key="1">
    <citation type="journal article" date="2019" name="Int. J. Syst. Evol. Microbiol.">
        <title>The Global Catalogue of Microorganisms (GCM) 10K type strain sequencing project: providing services to taxonomists for standard genome sequencing and annotation.</title>
        <authorList>
            <consortium name="The Broad Institute Genomics Platform"/>
            <consortium name="The Broad Institute Genome Sequencing Center for Infectious Disease"/>
            <person name="Wu L."/>
            <person name="Ma J."/>
        </authorList>
    </citation>
    <scope>NUCLEOTIDE SEQUENCE [LARGE SCALE GENOMIC DNA]</scope>
    <source>
        <strain evidence="7">JCM 16603</strain>
    </source>
</reference>
<keyword evidence="3" id="KW-0057">Aromatic amino acid biosynthesis</keyword>
<dbReference type="Pfam" id="PF18317">
    <property type="entry name" value="SDH_C"/>
    <property type="match status" value="1"/>
</dbReference>
<dbReference type="InterPro" id="IPR022893">
    <property type="entry name" value="Shikimate_DH_fam"/>
</dbReference>
<dbReference type="Gene3D" id="3.40.50.10860">
    <property type="entry name" value="Leucine Dehydrogenase, chain A, domain 1"/>
    <property type="match status" value="1"/>
</dbReference>
<evidence type="ECO:0000256" key="3">
    <source>
        <dbReference type="ARBA" id="ARBA00023141"/>
    </source>
</evidence>
<dbReference type="PANTHER" id="PTHR21089">
    <property type="entry name" value="SHIKIMATE DEHYDROGENASE"/>
    <property type="match status" value="1"/>
</dbReference>
<dbReference type="InterPro" id="IPR046346">
    <property type="entry name" value="Aminoacid_DH-like_N_sf"/>
</dbReference>
<comment type="caution">
    <text evidence="6">The sequence shown here is derived from an EMBL/GenBank/DDBJ whole genome shotgun (WGS) entry which is preliminary data.</text>
</comment>
<protein>
    <submittedName>
        <fullName evidence="6">Shikimate dehydrogenase</fullName>
    </submittedName>
</protein>
<dbReference type="InterPro" id="IPR013708">
    <property type="entry name" value="Shikimate_DH-bd_N"/>
</dbReference>
<dbReference type="SUPFAM" id="SSF53223">
    <property type="entry name" value="Aminoacid dehydrogenase-like, N-terminal domain"/>
    <property type="match status" value="1"/>
</dbReference>
<dbReference type="InterPro" id="IPR041121">
    <property type="entry name" value="SDH_C"/>
</dbReference>